<dbReference type="Proteomes" id="UP001218188">
    <property type="component" value="Unassembled WGS sequence"/>
</dbReference>
<evidence type="ECO:0000313" key="1">
    <source>
        <dbReference type="EMBL" id="KAJ7020757.1"/>
    </source>
</evidence>
<dbReference type="EMBL" id="JARJCM010000252">
    <property type="protein sequence ID" value="KAJ7020757.1"/>
    <property type="molecule type" value="Genomic_DNA"/>
</dbReference>
<accession>A0AAD6S7W6</accession>
<sequence length="71" mass="7937">MTALCFLPPPCQPCLALDIGLARCNRNSAAIPVCFPEIKTALAIHWRKKENLVSTLASNKLKHWYLALVNF</sequence>
<organism evidence="1 2">
    <name type="scientific">Mycena alexandri</name>
    <dbReference type="NCBI Taxonomy" id="1745969"/>
    <lineage>
        <taxon>Eukaryota</taxon>
        <taxon>Fungi</taxon>
        <taxon>Dikarya</taxon>
        <taxon>Basidiomycota</taxon>
        <taxon>Agaricomycotina</taxon>
        <taxon>Agaricomycetes</taxon>
        <taxon>Agaricomycetidae</taxon>
        <taxon>Agaricales</taxon>
        <taxon>Marasmiineae</taxon>
        <taxon>Mycenaceae</taxon>
        <taxon>Mycena</taxon>
    </lineage>
</organism>
<reference evidence="1" key="1">
    <citation type="submission" date="2023-03" db="EMBL/GenBank/DDBJ databases">
        <title>Massive genome expansion in bonnet fungi (Mycena s.s.) driven by repeated elements and novel gene families across ecological guilds.</title>
        <authorList>
            <consortium name="Lawrence Berkeley National Laboratory"/>
            <person name="Harder C.B."/>
            <person name="Miyauchi S."/>
            <person name="Viragh M."/>
            <person name="Kuo A."/>
            <person name="Thoen E."/>
            <person name="Andreopoulos B."/>
            <person name="Lu D."/>
            <person name="Skrede I."/>
            <person name="Drula E."/>
            <person name="Henrissat B."/>
            <person name="Morin E."/>
            <person name="Kohler A."/>
            <person name="Barry K."/>
            <person name="LaButti K."/>
            <person name="Morin E."/>
            <person name="Salamov A."/>
            <person name="Lipzen A."/>
            <person name="Mereny Z."/>
            <person name="Hegedus B."/>
            <person name="Baldrian P."/>
            <person name="Stursova M."/>
            <person name="Weitz H."/>
            <person name="Taylor A."/>
            <person name="Grigoriev I.V."/>
            <person name="Nagy L.G."/>
            <person name="Martin F."/>
            <person name="Kauserud H."/>
        </authorList>
    </citation>
    <scope>NUCLEOTIDE SEQUENCE</scope>
    <source>
        <strain evidence="1">CBHHK200</strain>
    </source>
</reference>
<evidence type="ECO:0000313" key="2">
    <source>
        <dbReference type="Proteomes" id="UP001218188"/>
    </source>
</evidence>
<comment type="caution">
    <text evidence="1">The sequence shown here is derived from an EMBL/GenBank/DDBJ whole genome shotgun (WGS) entry which is preliminary data.</text>
</comment>
<protein>
    <submittedName>
        <fullName evidence="1">Uncharacterized protein</fullName>
    </submittedName>
</protein>
<gene>
    <name evidence="1" type="ORF">C8F04DRAFT_1142991</name>
</gene>
<name>A0AAD6S7W6_9AGAR</name>
<proteinExistence type="predicted"/>
<dbReference type="AlphaFoldDB" id="A0AAD6S7W6"/>
<keyword evidence="2" id="KW-1185">Reference proteome</keyword>